<evidence type="ECO:0000313" key="2">
    <source>
        <dbReference type="EMBL" id="OJG91242.1"/>
    </source>
</evidence>
<gene>
    <name evidence="2" type="ORF">RV15_GL000872</name>
</gene>
<proteinExistence type="predicted"/>
<evidence type="ECO:0000256" key="1">
    <source>
        <dbReference type="SAM" id="MobiDB-lite"/>
    </source>
</evidence>
<dbReference type="AlphaFoldDB" id="A0AA91GJJ6"/>
<sequence length="39" mass="4370">MIKQADWETEGGNKGRKLMFSGTPKELATSNDLITKPYL</sequence>
<protein>
    <submittedName>
        <fullName evidence="2">Uncharacterized protein</fullName>
    </submittedName>
</protein>
<evidence type="ECO:0000313" key="3">
    <source>
        <dbReference type="Proteomes" id="UP000183039"/>
    </source>
</evidence>
<name>A0AA91GJJ6_9ENTE</name>
<feature type="region of interest" description="Disordered" evidence="1">
    <location>
        <begin position="1"/>
        <end position="22"/>
    </location>
</feature>
<dbReference type="EMBL" id="JXLC01000016">
    <property type="protein sequence ID" value="OJG91242.1"/>
    <property type="molecule type" value="Genomic_DNA"/>
</dbReference>
<reference evidence="2 3" key="1">
    <citation type="submission" date="2014-12" db="EMBL/GenBank/DDBJ databases">
        <title>Draft genome sequences of 29 type strains of Enterococci.</title>
        <authorList>
            <person name="Zhong Z."/>
            <person name="Sun Z."/>
            <person name="Liu W."/>
            <person name="Zhang W."/>
            <person name="Zhang H."/>
        </authorList>
    </citation>
    <scope>NUCLEOTIDE SEQUENCE [LARGE SCALE GENOMIC DNA]</scope>
    <source>
        <strain evidence="2 3">DSM 22801</strain>
    </source>
</reference>
<accession>A0AA91GJJ6</accession>
<organism evidence="2 3">
    <name type="scientific">Enterococcus silesiacus</name>
    <dbReference type="NCBI Taxonomy" id="332949"/>
    <lineage>
        <taxon>Bacteria</taxon>
        <taxon>Bacillati</taxon>
        <taxon>Bacillota</taxon>
        <taxon>Bacilli</taxon>
        <taxon>Lactobacillales</taxon>
        <taxon>Enterococcaceae</taxon>
        <taxon>Enterococcus</taxon>
    </lineage>
</organism>
<comment type="caution">
    <text evidence="2">The sequence shown here is derived from an EMBL/GenBank/DDBJ whole genome shotgun (WGS) entry which is preliminary data.</text>
</comment>
<dbReference type="Proteomes" id="UP000183039">
    <property type="component" value="Unassembled WGS sequence"/>
</dbReference>